<dbReference type="HOGENOM" id="CLU_072984_0_0_2"/>
<dbReference type="RefSeq" id="WP_048164879.1">
    <property type="nucleotide sequence ID" value="NZ_CP006019.1"/>
</dbReference>
<evidence type="ECO:0000313" key="2">
    <source>
        <dbReference type="Proteomes" id="UP000027981"/>
    </source>
</evidence>
<dbReference type="InterPro" id="IPR007381">
    <property type="entry name" value="CheF1/F2"/>
</dbReference>
<dbReference type="Pfam" id="PF04283">
    <property type="entry name" value="CheF-arch"/>
    <property type="match status" value="1"/>
</dbReference>
<gene>
    <name evidence="1" type="ORF">PAP_04490</name>
</gene>
<dbReference type="GeneID" id="24842023"/>
<dbReference type="Proteomes" id="UP000027981">
    <property type="component" value="Chromosome"/>
</dbReference>
<proteinExistence type="predicted"/>
<dbReference type="GO" id="GO:0006935">
    <property type="term" value="P:chemotaxis"/>
    <property type="evidence" value="ECO:0007669"/>
    <property type="project" value="InterPro"/>
</dbReference>
<evidence type="ECO:0008006" key="3">
    <source>
        <dbReference type="Google" id="ProtNLM"/>
    </source>
</evidence>
<organism evidence="1 2">
    <name type="scientific">Palaeococcus pacificus DY20341</name>
    <dbReference type="NCBI Taxonomy" id="1343739"/>
    <lineage>
        <taxon>Archaea</taxon>
        <taxon>Methanobacteriati</taxon>
        <taxon>Methanobacteriota</taxon>
        <taxon>Thermococci</taxon>
        <taxon>Thermococcales</taxon>
        <taxon>Thermococcaceae</taxon>
        <taxon>Palaeococcus</taxon>
    </lineage>
</organism>
<sequence>MKLRAKATILSSWKSTTHQWRDVIAELNKTGIILNYVKRGEVIKKEMYGFSNLVDVGMNIPDEVKLNPTRDHFGLKFRIRSGEIYLLLTLGENPLIFDIKEFENFIDSIFMAILDGKKAMLQFARSKGGAINMDSKWDEAMIRIVSAGGKRDAFIVQGKKVISLFRDLEDMEIEEVELGEKTVKALKLTHNYKSESVTSYLYIPSRKLTLFLIRYILLHGPESRELMEKIADEFGEIKRDIEEELQRELKELMKISPEKQQILLALYSGINPLEIHQFLGIREEDVERIYDEMIDEGLLKIVMIRKIVDLTMDGRKIVNKLIKLGNMEM</sequence>
<dbReference type="PANTHER" id="PTHR42201">
    <property type="entry name" value="TAXIS PROTEIN"/>
    <property type="match status" value="1"/>
</dbReference>
<dbReference type="EMBL" id="CP006019">
    <property type="protein sequence ID" value="AIF69309.1"/>
    <property type="molecule type" value="Genomic_DNA"/>
</dbReference>
<reference evidence="1 2" key="2">
    <citation type="journal article" date="2015" name="Genome Announc.">
        <title>Complete Genome Sequence of Hyperthermophilic Piezophilic Archaeon Palaeococcus pacificus DY20341T, Isolated from Deep-Sea Hydrothermal Sediments.</title>
        <authorList>
            <person name="Zeng X."/>
            <person name="Jebbar M."/>
            <person name="Shao Z."/>
        </authorList>
    </citation>
    <scope>NUCLEOTIDE SEQUENCE [LARGE SCALE GENOMIC DNA]</scope>
    <source>
        <strain evidence="1 2">DY20341</strain>
    </source>
</reference>
<accession>A0A075LSM5</accession>
<dbReference type="InterPro" id="IPR036388">
    <property type="entry name" value="WH-like_DNA-bd_sf"/>
</dbReference>
<dbReference type="Gene3D" id="1.10.10.10">
    <property type="entry name" value="Winged helix-like DNA-binding domain superfamily/Winged helix DNA-binding domain"/>
    <property type="match status" value="1"/>
</dbReference>
<name>A0A075LSM5_9EURY</name>
<keyword evidence="2" id="KW-1185">Reference proteome</keyword>
<dbReference type="OrthoDB" id="227825at2157"/>
<reference evidence="2" key="1">
    <citation type="submission" date="2013-06" db="EMBL/GenBank/DDBJ databases">
        <title>Complete Genome Sequence of Hyperthermophilic Palaeococcus pacificus DY20341T, Isolated from a Deep-Sea Hydrothermal Sediments.</title>
        <authorList>
            <person name="Zeng X."/>
            <person name="Shao Z."/>
        </authorList>
    </citation>
    <scope>NUCLEOTIDE SEQUENCE [LARGE SCALE GENOMIC DNA]</scope>
    <source>
        <strain evidence="2">DY20341</strain>
    </source>
</reference>
<evidence type="ECO:0000313" key="1">
    <source>
        <dbReference type="EMBL" id="AIF69309.1"/>
    </source>
</evidence>
<dbReference type="KEGG" id="ppac:PAP_04490"/>
<dbReference type="AlphaFoldDB" id="A0A075LSM5"/>
<dbReference type="PANTHER" id="PTHR42201:SF1">
    <property type="entry name" value="TAXIS PROTEIN"/>
    <property type="match status" value="1"/>
</dbReference>
<protein>
    <recommendedName>
        <fullName evidence="3">Taxis protein</fullName>
    </recommendedName>
</protein>
<dbReference type="eggNOG" id="arCOG02394">
    <property type="taxonomic scope" value="Archaea"/>
</dbReference>
<dbReference type="STRING" id="1343739.PAP_04490"/>